<accession>A0ABV1A1N3</accession>
<protein>
    <recommendedName>
        <fullName evidence="3">1-phosphatidylinositol 4-kinase</fullName>
    </recommendedName>
</protein>
<dbReference type="Proteomes" id="UP001469553">
    <property type="component" value="Unassembled WGS sequence"/>
</dbReference>
<comment type="caution">
    <text evidence="1">The sequence shown here is derived from an EMBL/GenBank/DDBJ whole genome shotgun (WGS) entry which is preliminary data.</text>
</comment>
<evidence type="ECO:0000313" key="1">
    <source>
        <dbReference type="EMBL" id="MEQ2312444.1"/>
    </source>
</evidence>
<gene>
    <name evidence="1" type="ORF">AMECASPLE_031065</name>
</gene>
<evidence type="ECO:0000313" key="2">
    <source>
        <dbReference type="Proteomes" id="UP001469553"/>
    </source>
</evidence>
<dbReference type="EMBL" id="JAHRIP010079038">
    <property type="protein sequence ID" value="MEQ2312444.1"/>
    <property type="molecule type" value="Genomic_DNA"/>
</dbReference>
<proteinExistence type="predicted"/>
<sequence length="99" mass="11596">MFRLAGSNTNVLEWPSQSPDLNLWREFKIRVMDLGLITKEKPSKEKAAQKLLSIFPQIIGRPGWEILRSLNPMFCGIYLNNDEVIIKKVFKSPLQFFWQ</sequence>
<name>A0ABV1A1N3_9TELE</name>
<evidence type="ECO:0008006" key="3">
    <source>
        <dbReference type="Google" id="ProtNLM"/>
    </source>
</evidence>
<reference evidence="1 2" key="1">
    <citation type="submission" date="2021-06" db="EMBL/GenBank/DDBJ databases">
        <authorList>
            <person name="Palmer J.M."/>
        </authorList>
    </citation>
    <scope>NUCLEOTIDE SEQUENCE [LARGE SCALE GENOMIC DNA]</scope>
    <source>
        <strain evidence="1 2">AS_MEX2019</strain>
        <tissue evidence="1">Muscle</tissue>
    </source>
</reference>
<keyword evidence="2" id="KW-1185">Reference proteome</keyword>
<organism evidence="1 2">
    <name type="scientific">Ameca splendens</name>
    <dbReference type="NCBI Taxonomy" id="208324"/>
    <lineage>
        <taxon>Eukaryota</taxon>
        <taxon>Metazoa</taxon>
        <taxon>Chordata</taxon>
        <taxon>Craniata</taxon>
        <taxon>Vertebrata</taxon>
        <taxon>Euteleostomi</taxon>
        <taxon>Actinopterygii</taxon>
        <taxon>Neopterygii</taxon>
        <taxon>Teleostei</taxon>
        <taxon>Neoteleostei</taxon>
        <taxon>Acanthomorphata</taxon>
        <taxon>Ovalentaria</taxon>
        <taxon>Atherinomorphae</taxon>
        <taxon>Cyprinodontiformes</taxon>
        <taxon>Goodeidae</taxon>
        <taxon>Ameca</taxon>
    </lineage>
</organism>